<protein>
    <submittedName>
        <fullName evidence="1">Uncharacterized protein</fullName>
    </submittedName>
</protein>
<gene>
    <name evidence="1" type="ORF">AVDCRST_MAG43-1493</name>
</gene>
<proteinExistence type="predicted"/>
<name>A0A6J4UPH7_9BACT</name>
<sequence length="53" mass="5370">MGCASAALGRHKTGHYGIAQCVVAGLTGDGEAIKRMRPIVPAKGSQQTGSLFA</sequence>
<organism evidence="1">
    <name type="scientific">uncultured Thermomicrobiales bacterium</name>
    <dbReference type="NCBI Taxonomy" id="1645740"/>
    <lineage>
        <taxon>Bacteria</taxon>
        <taxon>Pseudomonadati</taxon>
        <taxon>Thermomicrobiota</taxon>
        <taxon>Thermomicrobia</taxon>
        <taxon>Thermomicrobiales</taxon>
        <taxon>environmental samples</taxon>
    </lineage>
</organism>
<reference evidence="1" key="1">
    <citation type="submission" date="2020-02" db="EMBL/GenBank/DDBJ databases">
        <authorList>
            <person name="Meier V. D."/>
        </authorList>
    </citation>
    <scope>NUCLEOTIDE SEQUENCE</scope>
    <source>
        <strain evidence="1">AVDCRST_MAG43</strain>
    </source>
</reference>
<dbReference type="EMBL" id="CADCWI010000079">
    <property type="protein sequence ID" value="CAA9556313.1"/>
    <property type="molecule type" value="Genomic_DNA"/>
</dbReference>
<evidence type="ECO:0000313" key="1">
    <source>
        <dbReference type="EMBL" id="CAA9556313.1"/>
    </source>
</evidence>
<dbReference type="AlphaFoldDB" id="A0A6J4UPH7"/>
<accession>A0A6J4UPH7</accession>